<evidence type="ECO:0000313" key="17">
    <source>
        <dbReference type="Proteomes" id="UP000520156"/>
    </source>
</evidence>
<evidence type="ECO:0000256" key="3">
    <source>
        <dbReference type="ARBA" id="ARBA00022452"/>
    </source>
</evidence>
<evidence type="ECO:0000259" key="15">
    <source>
        <dbReference type="Pfam" id="PF07715"/>
    </source>
</evidence>
<feature type="domain" description="TonB-dependent receptor plug" evidence="15">
    <location>
        <begin position="48"/>
        <end position="156"/>
    </location>
</feature>
<reference evidence="16 17" key="1">
    <citation type="submission" date="2020-08" db="EMBL/GenBank/DDBJ databases">
        <title>The genome sequence of Novosphingobium flavum 4Y4.</title>
        <authorList>
            <person name="Liu Y."/>
        </authorList>
    </citation>
    <scope>NUCLEOTIDE SEQUENCE [LARGE SCALE GENOMIC DNA]</scope>
    <source>
        <strain evidence="16 17">4Y4</strain>
    </source>
</reference>
<dbReference type="EMBL" id="JACLAU010000005">
    <property type="protein sequence ID" value="MBC2651224.1"/>
    <property type="molecule type" value="Genomic_DNA"/>
</dbReference>
<feature type="domain" description="TonB-dependent receptor-like beta-barrel" evidence="14">
    <location>
        <begin position="309"/>
        <end position="774"/>
    </location>
</feature>
<keyword evidence="3 11" id="KW-1134">Transmembrane beta strand</keyword>
<dbReference type="InterPro" id="IPR039426">
    <property type="entry name" value="TonB-dep_rcpt-like"/>
</dbReference>
<evidence type="ECO:0000256" key="12">
    <source>
        <dbReference type="RuleBase" id="RU003357"/>
    </source>
</evidence>
<keyword evidence="4" id="KW-0410">Iron transport</keyword>
<dbReference type="Pfam" id="PF00593">
    <property type="entry name" value="TonB_dep_Rec_b-barrel"/>
    <property type="match status" value="1"/>
</dbReference>
<dbReference type="GO" id="GO:0006826">
    <property type="term" value="P:iron ion transport"/>
    <property type="evidence" value="ECO:0007669"/>
    <property type="project" value="UniProtKB-KW"/>
</dbReference>
<evidence type="ECO:0000256" key="13">
    <source>
        <dbReference type="SAM" id="SignalP"/>
    </source>
</evidence>
<dbReference type="GO" id="GO:0009279">
    <property type="term" value="C:cell outer membrane"/>
    <property type="evidence" value="ECO:0007669"/>
    <property type="project" value="UniProtKB-SubCell"/>
</dbReference>
<dbReference type="SUPFAM" id="SSF56935">
    <property type="entry name" value="Porins"/>
    <property type="match status" value="1"/>
</dbReference>
<proteinExistence type="inferred from homology"/>
<keyword evidence="2 11" id="KW-0813">Transport</keyword>
<keyword evidence="6" id="KW-0408">Iron</keyword>
<comment type="similarity">
    <text evidence="11 12">Belongs to the TonB-dependent receptor family.</text>
</comment>
<dbReference type="InterPro" id="IPR000531">
    <property type="entry name" value="Beta-barrel_TonB"/>
</dbReference>
<keyword evidence="10 11" id="KW-0998">Cell outer membrane</keyword>
<feature type="signal peptide" evidence="13">
    <location>
        <begin position="1"/>
        <end position="21"/>
    </location>
</feature>
<sequence>MKFVLYSSVAALALAASPVLAQQAPQAAADAPEIGEIVVTAQLRTERLQDVPVAISVVSGEAVSNASRSSLEGVTALVPSLNFVKAGTSLNQTLFLRGLGTTSFSIAVEPSVSTVLDGVVLSRAAEAFSDLADVARLEVLRGPQGTLFGRNASAGVINIVSVMPGDTVGGNGEVAFFGGNGNEFRARGSVDLPLSPTVRSRTTVFYNKYDGNIFNVAPNVNRRVNGFEHWGIRSILQADLGENAKFTLIGDYHKNDDDCCADVIGGPPLFASTSATPGAVNTTNLALIQTVLPALRGKDSRTINQNLITRTIETGYGFSGQLDAGIGDHTLTSITAYRNFANNEIRDGDFYPQAYIGAPQSHDTGPQTGWSFSQELRIASPGKQFIDYVAGAYYAYTFTQRVFRRDNTLCAAAAGATLPTGVLTPCSSPLAAPSTTAFGQATYSNAAKNLAFFAQATMNVSDSFRLIGGLRYTRDQLDEKFIRITSPGNGASQPPFDAGVWNRYLELVAAGTAPTAAQSAAAASTNGVPLTTATSANNVSGRAGLQYDFSREVMGYATYTRGYKGPAFNLFFNLQPTGLKALEPETSDAFEVGLKNSFMGGKLTVNVAGFYAKYHNFQANNPDTLTVGGVTATIARFTNAGTVSTRGFEMDMTFRPTRDFTLSGGAAYTDAQIDQFNPPPVRTPNDIVPNGTTLPFAPKFKGSLNADYRIRLGGPIDIGLNVQGTYQSRQSLFLTPDPVIRNATTIAGYGIVNAGITVMDQDDRYKLSFVVRNLFDTSYIAAISTGGPSGAYRYQIPRDADRYWGIIGRVNF</sequence>
<evidence type="ECO:0000256" key="5">
    <source>
        <dbReference type="ARBA" id="ARBA00022692"/>
    </source>
</evidence>
<dbReference type="PANTHER" id="PTHR32552:SF81">
    <property type="entry name" value="TONB-DEPENDENT OUTER MEMBRANE RECEPTOR"/>
    <property type="match status" value="1"/>
</dbReference>
<evidence type="ECO:0000256" key="7">
    <source>
        <dbReference type="ARBA" id="ARBA00023065"/>
    </source>
</evidence>
<evidence type="ECO:0000256" key="10">
    <source>
        <dbReference type="ARBA" id="ARBA00023237"/>
    </source>
</evidence>
<evidence type="ECO:0000256" key="9">
    <source>
        <dbReference type="ARBA" id="ARBA00023136"/>
    </source>
</evidence>
<feature type="chain" id="PRO_5030591245" evidence="13">
    <location>
        <begin position="22"/>
        <end position="812"/>
    </location>
</feature>
<accession>A0A7X1F708</accession>
<dbReference type="Pfam" id="PF07715">
    <property type="entry name" value="Plug"/>
    <property type="match status" value="1"/>
</dbReference>
<dbReference type="PROSITE" id="PS52016">
    <property type="entry name" value="TONB_DEPENDENT_REC_3"/>
    <property type="match status" value="1"/>
</dbReference>
<evidence type="ECO:0000256" key="4">
    <source>
        <dbReference type="ARBA" id="ARBA00022496"/>
    </source>
</evidence>
<evidence type="ECO:0000256" key="2">
    <source>
        <dbReference type="ARBA" id="ARBA00022448"/>
    </source>
</evidence>
<keyword evidence="16" id="KW-0675">Receptor</keyword>
<comment type="caution">
    <text evidence="16">The sequence shown here is derived from an EMBL/GenBank/DDBJ whole genome shotgun (WGS) entry which is preliminary data.</text>
</comment>
<dbReference type="AlphaFoldDB" id="A0A7X1F708"/>
<evidence type="ECO:0000256" key="11">
    <source>
        <dbReference type="PROSITE-ProRule" id="PRU01360"/>
    </source>
</evidence>
<dbReference type="RefSeq" id="WP_185682639.1">
    <property type="nucleotide sequence ID" value="NZ_JACLAU010000005.1"/>
</dbReference>
<evidence type="ECO:0000256" key="1">
    <source>
        <dbReference type="ARBA" id="ARBA00004571"/>
    </source>
</evidence>
<name>A0A7X1F708_9SPHN</name>
<keyword evidence="8 12" id="KW-0798">TonB box</keyword>
<comment type="subcellular location">
    <subcellularLocation>
        <location evidence="1 11">Cell outer membrane</location>
        <topology evidence="1 11">Multi-pass membrane protein</topology>
    </subcellularLocation>
</comment>
<keyword evidence="5 11" id="KW-0812">Transmembrane</keyword>
<dbReference type="InterPro" id="IPR036942">
    <property type="entry name" value="Beta-barrel_TonB_sf"/>
</dbReference>
<organism evidence="16 17">
    <name type="scientific">Novosphingobium aerophilum</name>
    <dbReference type="NCBI Taxonomy" id="2839843"/>
    <lineage>
        <taxon>Bacteria</taxon>
        <taxon>Pseudomonadati</taxon>
        <taxon>Pseudomonadota</taxon>
        <taxon>Alphaproteobacteria</taxon>
        <taxon>Sphingomonadales</taxon>
        <taxon>Sphingomonadaceae</taxon>
        <taxon>Novosphingobium</taxon>
    </lineage>
</organism>
<keyword evidence="17" id="KW-1185">Reference proteome</keyword>
<gene>
    <name evidence="16" type="ORF">H7F49_05875</name>
</gene>
<evidence type="ECO:0000259" key="14">
    <source>
        <dbReference type="Pfam" id="PF00593"/>
    </source>
</evidence>
<keyword evidence="13" id="KW-0732">Signal</keyword>
<dbReference type="PANTHER" id="PTHR32552">
    <property type="entry name" value="FERRICHROME IRON RECEPTOR-RELATED"/>
    <property type="match status" value="1"/>
</dbReference>
<dbReference type="Proteomes" id="UP000520156">
    <property type="component" value="Unassembled WGS sequence"/>
</dbReference>
<protein>
    <submittedName>
        <fullName evidence="16">TonB-dependent receptor</fullName>
    </submittedName>
</protein>
<dbReference type="Gene3D" id="2.40.170.20">
    <property type="entry name" value="TonB-dependent receptor, beta-barrel domain"/>
    <property type="match status" value="1"/>
</dbReference>
<dbReference type="InterPro" id="IPR012910">
    <property type="entry name" value="Plug_dom"/>
</dbReference>
<evidence type="ECO:0000313" key="16">
    <source>
        <dbReference type="EMBL" id="MBC2651224.1"/>
    </source>
</evidence>
<keyword evidence="7" id="KW-0406">Ion transport</keyword>
<evidence type="ECO:0000256" key="8">
    <source>
        <dbReference type="ARBA" id="ARBA00023077"/>
    </source>
</evidence>
<keyword evidence="9 11" id="KW-0472">Membrane</keyword>
<evidence type="ECO:0000256" key="6">
    <source>
        <dbReference type="ARBA" id="ARBA00023004"/>
    </source>
</evidence>